<accession>A0AAW1PWY6</accession>
<feature type="transmembrane region" description="Helical" evidence="1">
    <location>
        <begin position="20"/>
        <end position="41"/>
    </location>
</feature>
<evidence type="ECO:0000313" key="2">
    <source>
        <dbReference type="EMBL" id="KAK9814458.1"/>
    </source>
</evidence>
<dbReference type="EMBL" id="JALJOR010000007">
    <property type="protein sequence ID" value="KAK9814458.1"/>
    <property type="molecule type" value="Genomic_DNA"/>
</dbReference>
<sequence>MKPPGRPQSLLHRVCCSRRVLSTLVGLAFLLFALLYIKLVLQQHDLPPKPDVPKKVVPAVTHVYVGHIQSALEDITGKQETLCRDLYELQSYLGNASRAAAVKTELVAYSSRESSAGARFSFDKDAKLTATGVLLTTHFTSLEDPVHGHLPGREAVVQEAFGYMDLWYRTVVAVGVPAVVFHDRLSADFVSQYTTDLIKFIKVDISRTHYSSNDIRFDIFNEWITCCADVQYVLFTDIRDVRLARNPFDAMAQLHDRWDLFVNTDRNNNWMQDRFRELAYKNPGFEVLLNAGVFGGKKDAVLDVLATMLREFARLYQKFYNYGDYKTKNFDMAVFNMALLQHISSAYRIFTGSPFCGGQVQCELFFQCDYWIYHKYAQPGELPPCRSLLDAEDQSGSGVRPEVYAQGDGPSDAITPVWTVVEQQERALEDAPLSNAGRKAYPWQALTMRMQTRGNSA</sequence>
<keyword evidence="1" id="KW-0812">Transmembrane</keyword>
<name>A0AAW1PWY6_9CHLO</name>
<protein>
    <submittedName>
        <fullName evidence="2">Uncharacterized protein</fullName>
    </submittedName>
</protein>
<organism evidence="2 3">
    <name type="scientific">[Myrmecia] bisecta</name>
    <dbReference type="NCBI Taxonomy" id="41462"/>
    <lineage>
        <taxon>Eukaryota</taxon>
        <taxon>Viridiplantae</taxon>
        <taxon>Chlorophyta</taxon>
        <taxon>core chlorophytes</taxon>
        <taxon>Trebouxiophyceae</taxon>
        <taxon>Trebouxiales</taxon>
        <taxon>Trebouxiaceae</taxon>
        <taxon>Myrmecia</taxon>
    </lineage>
</organism>
<evidence type="ECO:0000313" key="3">
    <source>
        <dbReference type="Proteomes" id="UP001489004"/>
    </source>
</evidence>
<reference evidence="2 3" key="1">
    <citation type="journal article" date="2024" name="Nat. Commun.">
        <title>Phylogenomics reveals the evolutionary origins of lichenization in chlorophyte algae.</title>
        <authorList>
            <person name="Puginier C."/>
            <person name="Libourel C."/>
            <person name="Otte J."/>
            <person name="Skaloud P."/>
            <person name="Haon M."/>
            <person name="Grisel S."/>
            <person name="Petersen M."/>
            <person name="Berrin J.G."/>
            <person name="Delaux P.M."/>
            <person name="Dal Grande F."/>
            <person name="Keller J."/>
        </authorList>
    </citation>
    <scope>NUCLEOTIDE SEQUENCE [LARGE SCALE GENOMIC DNA]</scope>
    <source>
        <strain evidence="2 3">SAG 2043</strain>
    </source>
</reference>
<keyword evidence="1" id="KW-0472">Membrane</keyword>
<gene>
    <name evidence="2" type="ORF">WJX72_006266</name>
</gene>
<evidence type="ECO:0000256" key="1">
    <source>
        <dbReference type="SAM" id="Phobius"/>
    </source>
</evidence>
<dbReference type="Proteomes" id="UP001489004">
    <property type="component" value="Unassembled WGS sequence"/>
</dbReference>
<comment type="caution">
    <text evidence="2">The sequence shown here is derived from an EMBL/GenBank/DDBJ whole genome shotgun (WGS) entry which is preliminary data.</text>
</comment>
<keyword evidence="1" id="KW-1133">Transmembrane helix</keyword>
<keyword evidence="3" id="KW-1185">Reference proteome</keyword>
<dbReference type="AlphaFoldDB" id="A0AAW1PWY6"/>
<proteinExistence type="predicted"/>